<accession>A0A0R2DU30</accession>
<evidence type="ECO:0000256" key="2">
    <source>
        <dbReference type="ARBA" id="ARBA00022603"/>
    </source>
</evidence>
<dbReference type="Proteomes" id="UP000051378">
    <property type="component" value="Unassembled WGS sequence"/>
</dbReference>
<evidence type="ECO:0000256" key="5">
    <source>
        <dbReference type="ARBA" id="ARBA00022747"/>
    </source>
</evidence>
<dbReference type="PATRIC" id="fig|1423744.4.peg.805"/>
<dbReference type="InterPro" id="IPR002941">
    <property type="entry name" value="DNA_methylase_N4/N6"/>
</dbReference>
<dbReference type="STRING" id="1423744.FC86_GL000784"/>
<dbReference type="SUPFAM" id="SSF53335">
    <property type="entry name" value="S-adenosyl-L-methionine-dependent methyltransferases"/>
    <property type="match status" value="1"/>
</dbReference>
<dbReference type="EMBL" id="AYZL01000020">
    <property type="protein sequence ID" value="KRN03677.1"/>
    <property type="molecule type" value="Genomic_DNA"/>
</dbReference>
<dbReference type="InterPro" id="IPR002295">
    <property type="entry name" value="N4/N6-MTase_EcoPI_Mod-like"/>
</dbReference>
<evidence type="ECO:0000256" key="3">
    <source>
        <dbReference type="ARBA" id="ARBA00022679"/>
    </source>
</evidence>
<keyword evidence="4" id="KW-0949">S-adenosyl-L-methionine</keyword>
<dbReference type="PRINTS" id="PR00506">
    <property type="entry name" value="D21N6MTFRASE"/>
</dbReference>
<organism evidence="7 8">
    <name type="scientific">Holzapfeliella floricola DSM 23037 = JCM 16512</name>
    <dbReference type="NCBI Taxonomy" id="1423744"/>
    <lineage>
        <taxon>Bacteria</taxon>
        <taxon>Bacillati</taxon>
        <taxon>Bacillota</taxon>
        <taxon>Bacilli</taxon>
        <taxon>Lactobacillales</taxon>
        <taxon>Lactobacillaceae</taxon>
        <taxon>Holzapfeliella</taxon>
    </lineage>
</organism>
<sequence>MKTMTFIERPYMNEHQRALSYIDKLLDHAKQDKENRSEDIRELEEIQNLLAVKKYGLVWEPHIEKFEEKLKDNIPVFYEDKTKKICDVTDSNQFNFLLEGDNLNSLHLLTKTHSDKIDVIYIDPPYNTGNKDFVYNDIYLDNSDNFKHSKWLSFMQKRLSIAKKLLTEDGVIFISIDDHEQSQLKLLMDEIFGEQNFIGNFVWNKTATAPALSKTIRKKFEFVCAYSNNRNKLNLYGGQTEGKDSPLLNSSNKISDLMIPKNSIEIRLPDGIYQAKKYHGIELLNPMKVVNQKPTSDIKMRGKFKWSQTMLDSEISQGTYLIIKTNKMSVRFQRSKTSAKIPSDLLSKSENDVGTNEEGKKDFQKLFKKTNFEYTKPVSLIKYLLKMTTNSKKGATILDFFAGSGTTGQAVVELNKEDGGNRNFILATNNENKISERITYRRMKLVSAGTKEYSSSPMNLKYFKTNFVNKQQENLESSLLNNLKTLVELKHGVDLDQSDVAIVTTMSEIEELELSKLSVIYMRSQTHIMLDRLQLKKLSNIKIIDIPEVFFAMEMKEAGL</sequence>
<dbReference type="AlphaFoldDB" id="A0A0R2DU30"/>
<comment type="caution">
    <text evidence="7">The sequence shown here is derived from an EMBL/GenBank/DDBJ whole genome shotgun (WGS) entry which is preliminary data.</text>
</comment>
<feature type="domain" description="DNA methylase N-4/N-6" evidence="6">
    <location>
        <begin position="117"/>
        <end position="417"/>
    </location>
</feature>
<dbReference type="GO" id="GO:0003677">
    <property type="term" value="F:DNA binding"/>
    <property type="evidence" value="ECO:0007669"/>
    <property type="project" value="InterPro"/>
</dbReference>
<dbReference type="PROSITE" id="PS00092">
    <property type="entry name" value="N6_MTASE"/>
    <property type="match status" value="1"/>
</dbReference>
<keyword evidence="8" id="KW-1185">Reference proteome</keyword>
<evidence type="ECO:0000259" key="6">
    <source>
        <dbReference type="Pfam" id="PF01555"/>
    </source>
</evidence>
<dbReference type="GO" id="GO:0032259">
    <property type="term" value="P:methylation"/>
    <property type="evidence" value="ECO:0007669"/>
    <property type="project" value="UniProtKB-KW"/>
</dbReference>
<dbReference type="PIRSF" id="PIRSF015855">
    <property type="entry name" value="TypeIII_Mtase_mKpnI"/>
    <property type="match status" value="1"/>
</dbReference>
<dbReference type="GO" id="GO:0008170">
    <property type="term" value="F:N-methyltransferase activity"/>
    <property type="evidence" value="ECO:0007669"/>
    <property type="project" value="InterPro"/>
</dbReference>
<evidence type="ECO:0000256" key="1">
    <source>
        <dbReference type="ARBA" id="ARBA00006594"/>
    </source>
</evidence>
<dbReference type="OrthoDB" id="9800801at2"/>
<evidence type="ECO:0000313" key="7">
    <source>
        <dbReference type="EMBL" id="KRN03677.1"/>
    </source>
</evidence>
<reference evidence="7 8" key="1">
    <citation type="journal article" date="2015" name="Genome Announc.">
        <title>Expanding the biotechnology potential of lactobacilli through comparative genomics of 213 strains and associated genera.</title>
        <authorList>
            <person name="Sun Z."/>
            <person name="Harris H.M."/>
            <person name="McCann A."/>
            <person name="Guo C."/>
            <person name="Argimon S."/>
            <person name="Zhang W."/>
            <person name="Yang X."/>
            <person name="Jeffery I.B."/>
            <person name="Cooney J.C."/>
            <person name="Kagawa T.F."/>
            <person name="Liu W."/>
            <person name="Song Y."/>
            <person name="Salvetti E."/>
            <person name="Wrobel A."/>
            <person name="Rasinkangas P."/>
            <person name="Parkhill J."/>
            <person name="Rea M.C."/>
            <person name="O'Sullivan O."/>
            <person name="Ritari J."/>
            <person name="Douillard F.P."/>
            <person name="Paul Ross R."/>
            <person name="Yang R."/>
            <person name="Briner A.E."/>
            <person name="Felis G.E."/>
            <person name="de Vos W.M."/>
            <person name="Barrangou R."/>
            <person name="Klaenhammer T.R."/>
            <person name="Caufield P.W."/>
            <person name="Cui Y."/>
            <person name="Zhang H."/>
            <person name="O'Toole P.W."/>
        </authorList>
    </citation>
    <scope>NUCLEOTIDE SEQUENCE [LARGE SCALE GENOMIC DNA]</scope>
    <source>
        <strain evidence="7 8">DSM 23037</strain>
    </source>
</reference>
<dbReference type="GO" id="GO:0009307">
    <property type="term" value="P:DNA restriction-modification system"/>
    <property type="evidence" value="ECO:0007669"/>
    <property type="project" value="UniProtKB-KW"/>
</dbReference>
<dbReference type="InterPro" id="IPR002052">
    <property type="entry name" value="DNA_methylase_N6_adenine_CS"/>
</dbReference>
<evidence type="ECO:0000313" key="8">
    <source>
        <dbReference type="Proteomes" id="UP000051378"/>
    </source>
</evidence>
<evidence type="ECO:0000256" key="4">
    <source>
        <dbReference type="ARBA" id="ARBA00022691"/>
    </source>
</evidence>
<name>A0A0R2DU30_9LACO</name>
<dbReference type="Pfam" id="PF01555">
    <property type="entry name" value="N6_N4_Mtase"/>
    <property type="match status" value="1"/>
</dbReference>
<dbReference type="Gene3D" id="3.40.50.150">
    <property type="entry name" value="Vaccinia Virus protein VP39"/>
    <property type="match status" value="1"/>
</dbReference>
<gene>
    <name evidence="7" type="ORF">FC86_GL000784</name>
</gene>
<proteinExistence type="inferred from homology"/>
<keyword evidence="2 7" id="KW-0489">Methyltransferase</keyword>
<dbReference type="InterPro" id="IPR029063">
    <property type="entry name" value="SAM-dependent_MTases_sf"/>
</dbReference>
<keyword evidence="3 7" id="KW-0808">Transferase</keyword>
<comment type="similarity">
    <text evidence="1">Belongs to the N(4)/N(6)-methyltransferase family.</text>
</comment>
<protein>
    <submittedName>
        <fullName evidence="7">DNA (Cytosine-5-)-methyltransferase</fullName>
    </submittedName>
</protein>
<keyword evidence="5" id="KW-0680">Restriction system</keyword>